<evidence type="ECO:0000256" key="1">
    <source>
        <dbReference type="ARBA" id="ARBA00000251"/>
    </source>
</evidence>
<dbReference type="EMBL" id="JAAWVQ010053674">
    <property type="protein sequence ID" value="MBN3275757.1"/>
    <property type="molecule type" value="Genomic_DNA"/>
</dbReference>
<organism evidence="6 7">
    <name type="scientific">Polyodon spathula</name>
    <name type="common">North American paddlefish</name>
    <name type="synonym">Squalus spathula</name>
    <dbReference type="NCBI Taxonomy" id="7913"/>
    <lineage>
        <taxon>Eukaryota</taxon>
        <taxon>Metazoa</taxon>
        <taxon>Chordata</taxon>
        <taxon>Craniata</taxon>
        <taxon>Vertebrata</taxon>
        <taxon>Euteleostomi</taxon>
        <taxon>Actinopterygii</taxon>
        <taxon>Chondrostei</taxon>
        <taxon>Acipenseriformes</taxon>
        <taxon>Polyodontidae</taxon>
        <taxon>Polyodon</taxon>
    </lineage>
</organism>
<comment type="similarity">
    <text evidence="2 5">Belongs to the glycosyl hydrolase 56 family.</text>
</comment>
<protein>
    <recommendedName>
        <fullName evidence="5">Hyaluronidase</fullName>
        <ecNumber evidence="5">3.2.1.35</ecNumber>
    </recommendedName>
</protein>
<evidence type="ECO:0000256" key="2">
    <source>
        <dbReference type="ARBA" id="ARBA00008871"/>
    </source>
</evidence>
<keyword evidence="3" id="KW-1015">Disulfide bond</keyword>
<comment type="caution">
    <text evidence="6">The sequence shown here is derived from an EMBL/GenBank/DDBJ whole genome shotgun (WGS) entry which is preliminary data.</text>
</comment>
<accession>A0ABS2XNA1</accession>
<keyword evidence="5" id="KW-0378">Hydrolase</keyword>
<sequence>MFHINGSPRASLTGQNVTIFYANRLGHYPFYTEQGLPVNGGLPQNCSLETHLLKADEDIKFYIPSADFSGLAIIDWEYWRPQWKRNWHKKDIYKRKSRELISKAYINITAEQIEHLAQERFEQSAMAFMKQTVELGIQNRPKGLWGYYLYPDCHNYNLHEENYTGSCPVLESLRNDELFWLWNSSTALFPSVAIKKSHADSINNLHFSKFRVLESMRIASMTSMDYDLPTFVYTRLGYRDDPLSFLSTQDLIYTIGESAALGAAGFVIWGDLNLTSSRHNCTKVKSFTSYELGLYITNVTKAAEVCSEFLCQNNGRCVRKDWQALHYLHLNPNSYMIQPSKEGEFIVTGQASSEELLDLRDKFSCHCYQGHSGHKCDILDKPGKPDSSTSKPFNSVVTVFLFSVVNFIV</sequence>
<evidence type="ECO:0000256" key="5">
    <source>
        <dbReference type="RuleBase" id="RU610713"/>
    </source>
</evidence>
<dbReference type="Proteomes" id="UP001166093">
    <property type="component" value="Unassembled WGS sequence"/>
</dbReference>
<feature type="non-terminal residue" evidence="6">
    <location>
        <position position="1"/>
    </location>
</feature>
<gene>
    <name evidence="6" type="primary">Hyal4_1</name>
    <name evidence="6" type="ORF">GTO93_0003805</name>
</gene>
<dbReference type="Gene3D" id="3.20.20.70">
    <property type="entry name" value="Aldolase class I"/>
    <property type="match status" value="1"/>
</dbReference>
<dbReference type="PRINTS" id="PR00846">
    <property type="entry name" value="GLHYDRLASE56"/>
</dbReference>
<dbReference type="InterPro" id="IPR017853">
    <property type="entry name" value="GH"/>
</dbReference>
<keyword evidence="4 5" id="KW-0326">Glycosidase</keyword>
<dbReference type="EC" id="3.2.1.35" evidence="5"/>
<reference evidence="6" key="1">
    <citation type="journal article" date="2021" name="Cell">
        <title>Tracing the genetic footprints of vertebrate landing in non-teleost ray-finned fishes.</title>
        <authorList>
            <person name="Bi X."/>
            <person name="Wang K."/>
            <person name="Yang L."/>
            <person name="Pan H."/>
            <person name="Jiang H."/>
            <person name="Wei Q."/>
            <person name="Fang M."/>
            <person name="Yu H."/>
            <person name="Zhu C."/>
            <person name="Cai Y."/>
            <person name="He Y."/>
            <person name="Gan X."/>
            <person name="Zeng H."/>
            <person name="Yu D."/>
            <person name="Zhu Y."/>
            <person name="Jiang H."/>
            <person name="Qiu Q."/>
            <person name="Yang H."/>
            <person name="Zhang Y.E."/>
            <person name="Wang W."/>
            <person name="Zhu M."/>
            <person name="He S."/>
            <person name="Zhang G."/>
        </authorList>
    </citation>
    <scope>NUCLEOTIDE SEQUENCE</scope>
    <source>
        <strain evidence="6">Pddl_001</strain>
    </source>
</reference>
<keyword evidence="7" id="KW-1185">Reference proteome</keyword>
<dbReference type="InterPro" id="IPR013785">
    <property type="entry name" value="Aldolase_TIM"/>
</dbReference>
<dbReference type="PANTHER" id="PTHR11769">
    <property type="entry name" value="HYALURONIDASE"/>
    <property type="match status" value="1"/>
</dbReference>
<proteinExistence type="inferred from homology"/>
<evidence type="ECO:0000313" key="6">
    <source>
        <dbReference type="EMBL" id="MBN3275757.1"/>
    </source>
</evidence>
<dbReference type="InterPro" id="IPR018155">
    <property type="entry name" value="Hyaluronidase"/>
</dbReference>
<dbReference type="SUPFAM" id="SSF51445">
    <property type="entry name" value="(Trans)glycosidases"/>
    <property type="match status" value="1"/>
</dbReference>
<evidence type="ECO:0000256" key="3">
    <source>
        <dbReference type="ARBA" id="ARBA00023157"/>
    </source>
</evidence>
<comment type="catalytic activity">
    <reaction evidence="1 5">
        <text>Random hydrolysis of (1-&gt;4)-linkages between N-acetyl-beta-D-glucosamine and D-glucuronate residues in hyaluronate.</text>
        <dbReference type="EC" id="3.2.1.35"/>
    </reaction>
</comment>
<name>A0ABS2XNA1_POLSP</name>
<dbReference type="PIRSF" id="PIRSF038193">
    <property type="entry name" value="Hyaluronidase"/>
    <property type="match status" value="1"/>
</dbReference>
<feature type="non-terminal residue" evidence="6">
    <location>
        <position position="409"/>
    </location>
</feature>
<evidence type="ECO:0000256" key="4">
    <source>
        <dbReference type="ARBA" id="ARBA00023295"/>
    </source>
</evidence>
<dbReference type="Pfam" id="PF01630">
    <property type="entry name" value="Glyco_hydro_56"/>
    <property type="match status" value="1"/>
</dbReference>
<dbReference type="PANTHER" id="PTHR11769:SF7">
    <property type="entry name" value="HYALURONIDASE-4"/>
    <property type="match status" value="1"/>
</dbReference>
<evidence type="ECO:0000313" key="7">
    <source>
        <dbReference type="Proteomes" id="UP001166093"/>
    </source>
</evidence>